<feature type="compositionally biased region" description="Gly residues" evidence="1">
    <location>
        <begin position="16"/>
        <end position="31"/>
    </location>
</feature>
<accession>A0A1K1SLP0</accession>
<organism evidence="3 4">
    <name type="scientific">Amycolatopsis australiensis</name>
    <dbReference type="NCBI Taxonomy" id="546364"/>
    <lineage>
        <taxon>Bacteria</taxon>
        <taxon>Bacillati</taxon>
        <taxon>Actinomycetota</taxon>
        <taxon>Actinomycetes</taxon>
        <taxon>Pseudonocardiales</taxon>
        <taxon>Pseudonocardiaceae</taxon>
        <taxon>Amycolatopsis</taxon>
    </lineage>
</organism>
<feature type="compositionally biased region" description="Gly residues" evidence="1">
    <location>
        <begin position="125"/>
        <end position="141"/>
    </location>
</feature>
<dbReference type="SUPFAM" id="SSF46785">
    <property type="entry name" value="Winged helix' DNA-binding domain"/>
    <property type="match status" value="1"/>
</dbReference>
<evidence type="ECO:0000259" key="2">
    <source>
        <dbReference type="Pfam" id="PF03551"/>
    </source>
</evidence>
<dbReference type="EMBL" id="FPJG01000006">
    <property type="protein sequence ID" value="SFW84781.1"/>
    <property type="molecule type" value="Genomic_DNA"/>
</dbReference>
<feature type="domain" description="Transcription regulator PadR N-terminal" evidence="2">
    <location>
        <begin position="163"/>
        <end position="230"/>
    </location>
</feature>
<feature type="compositionally biased region" description="Low complexity" evidence="1">
    <location>
        <begin position="62"/>
        <end position="77"/>
    </location>
</feature>
<name>A0A1K1SLP0_9PSEU</name>
<dbReference type="Gene3D" id="1.10.10.10">
    <property type="entry name" value="Winged helix-like DNA-binding domain superfamily/Winged helix DNA-binding domain"/>
    <property type="match status" value="1"/>
</dbReference>
<keyword evidence="4" id="KW-1185">Reference proteome</keyword>
<evidence type="ECO:0000256" key="1">
    <source>
        <dbReference type="SAM" id="MobiDB-lite"/>
    </source>
</evidence>
<proteinExistence type="predicted"/>
<dbReference type="InterPro" id="IPR011991">
    <property type="entry name" value="ArsR-like_HTH"/>
</dbReference>
<dbReference type="InterPro" id="IPR005149">
    <property type="entry name" value="Tscrpt_reg_PadR_N"/>
</dbReference>
<dbReference type="Pfam" id="PF03551">
    <property type="entry name" value="PadR"/>
    <property type="match status" value="1"/>
</dbReference>
<evidence type="ECO:0000313" key="3">
    <source>
        <dbReference type="EMBL" id="SFW84781.1"/>
    </source>
</evidence>
<dbReference type="AlphaFoldDB" id="A0A1K1SLP0"/>
<feature type="compositionally biased region" description="Pro residues" evidence="1">
    <location>
        <begin position="111"/>
        <end position="124"/>
    </location>
</feature>
<gene>
    <name evidence="3" type="ORF">SAMN04489730_5952</name>
</gene>
<dbReference type="Proteomes" id="UP000182740">
    <property type="component" value="Unassembled WGS sequence"/>
</dbReference>
<evidence type="ECO:0000313" key="4">
    <source>
        <dbReference type="Proteomes" id="UP000182740"/>
    </source>
</evidence>
<dbReference type="InterPro" id="IPR036388">
    <property type="entry name" value="WH-like_DNA-bd_sf"/>
</dbReference>
<protein>
    <submittedName>
        <fullName evidence="3">Transcriptional regulator PadR-like family protein</fullName>
    </submittedName>
</protein>
<dbReference type="InterPro" id="IPR036390">
    <property type="entry name" value="WH_DNA-bd_sf"/>
</dbReference>
<dbReference type="CDD" id="cd00090">
    <property type="entry name" value="HTH_ARSR"/>
    <property type="match status" value="1"/>
</dbReference>
<feature type="region of interest" description="Disordered" evidence="1">
    <location>
        <begin position="16"/>
        <end position="143"/>
    </location>
</feature>
<dbReference type="STRING" id="546364.SAMN04489730_5952"/>
<feature type="compositionally biased region" description="Basic and acidic residues" evidence="1">
    <location>
        <begin position="46"/>
        <end position="61"/>
    </location>
</feature>
<dbReference type="PANTHER" id="PTHR43252">
    <property type="entry name" value="TRANSCRIPTIONAL REGULATOR YQJI"/>
    <property type="match status" value="1"/>
</dbReference>
<sequence length="306" mass="31949">MGHPFAGFGAGFGGGHGAGHFGPGGPGSGHGPGDHPAGPPRGRGRGVPEHEPGHDPGDLPDHPGLSHLGVPGHVAGHPGFGHGPGHFGEHGDFPGHEPWEGVPDLARGGFPPHPPHPPQPPGFPGGPGSFGGPGGWFGGPGAFQRVQEFRGGRSPSRPVRPAVLALLAEEPMHGYQLMQEIRRRTQDRWRPSPGSVYPILQQLEDEGLVHTVETGGRRVAELTEAGREHVAGREAEFAALWGEPEDEQGADRFAALWHALGELSGAAAQVGYSGTEAQITEVKKILADARRRVYAVLADAGLEDED</sequence>
<dbReference type="PANTHER" id="PTHR43252:SF2">
    <property type="entry name" value="TRANSCRIPTION REGULATOR, PADR-LIKE FAMILY"/>
    <property type="match status" value="1"/>
</dbReference>
<reference evidence="4" key="1">
    <citation type="submission" date="2016-11" db="EMBL/GenBank/DDBJ databases">
        <authorList>
            <person name="Varghese N."/>
            <person name="Submissions S."/>
        </authorList>
    </citation>
    <scope>NUCLEOTIDE SEQUENCE [LARGE SCALE GENOMIC DNA]</scope>
    <source>
        <strain evidence="4">DSM 44671</strain>
    </source>
</reference>
<feature type="compositionally biased region" description="Basic and acidic residues" evidence="1">
    <location>
        <begin position="87"/>
        <end position="99"/>
    </location>
</feature>